<dbReference type="AlphaFoldDB" id="A0AAN7ARN6"/>
<proteinExistence type="predicted"/>
<sequence length="50" mass="5550">MESSIFRLRSGKLVSLLATVLAVVSDSKTYLGMSVFKPDDLKIYPVFRLG</sequence>
<reference evidence="1" key="2">
    <citation type="submission" date="2023-05" db="EMBL/GenBank/DDBJ databases">
        <authorList>
            <consortium name="Lawrence Berkeley National Laboratory"/>
            <person name="Steindorff A."/>
            <person name="Hensen N."/>
            <person name="Bonometti L."/>
            <person name="Westerberg I."/>
            <person name="Brannstrom I.O."/>
            <person name="Guillou S."/>
            <person name="Cros-Aarteil S."/>
            <person name="Calhoun S."/>
            <person name="Haridas S."/>
            <person name="Kuo A."/>
            <person name="Mondo S."/>
            <person name="Pangilinan J."/>
            <person name="Riley R."/>
            <person name="Labutti K."/>
            <person name="Andreopoulos B."/>
            <person name="Lipzen A."/>
            <person name="Chen C."/>
            <person name="Yanf M."/>
            <person name="Daum C."/>
            <person name="Ng V."/>
            <person name="Clum A."/>
            <person name="Ohm R."/>
            <person name="Martin F."/>
            <person name="Silar P."/>
            <person name="Natvig D."/>
            <person name="Lalanne C."/>
            <person name="Gautier V."/>
            <person name="Ament-Velasquez S.L."/>
            <person name="Kruys A."/>
            <person name="Hutchinson M.I."/>
            <person name="Powell A.J."/>
            <person name="Barry K."/>
            <person name="Miller A.N."/>
            <person name="Grigoriev I.V."/>
            <person name="Debuchy R."/>
            <person name="Gladieux P."/>
            <person name="Thoren M.H."/>
            <person name="Johannesson H."/>
        </authorList>
    </citation>
    <scope>NUCLEOTIDE SEQUENCE</scope>
    <source>
        <strain evidence="1">CBS 315.58</strain>
    </source>
</reference>
<keyword evidence="2" id="KW-1185">Reference proteome</keyword>
<comment type="caution">
    <text evidence="1">The sequence shown here is derived from an EMBL/GenBank/DDBJ whole genome shotgun (WGS) entry which is preliminary data.</text>
</comment>
<accession>A0AAN7ARN6</accession>
<organism evidence="1 2">
    <name type="scientific">Triangularia verruculosa</name>
    <dbReference type="NCBI Taxonomy" id="2587418"/>
    <lineage>
        <taxon>Eukaryota</taxon>
        <taxon>Fungi</taxon>
        <taxon>Dikarya</taxon>
        <taxon>Ascomycota</taxon>
        <taxon>Pezizomycotina</taxon>
        <taxon>Sordariomycetes</taxon>
        <taxon>Sordariomycetidae</taxon>
        <taxon>Sordariales</taxon>
        <taxon>Podosporaceae</taxon>
        <taxon>Triangularia</taxon>
    </lineage>
</organism>
<name>A0AAN7ARN6_9PEZI</name>
<gene>
    <name evidence="1" type="ORF">QBC40DRAFT_268098</name>
</gene>
<dbReference type="EMBL" id="MU863975">
    <property type="protein sequence ID" value="KAK4196838.1"/>
    <property type="molecule type" value="Genomic_DNA"/>
</dbReference>
<protein>
    <submittedName>
        <fullName evidence="1">Uncharacterized protein</fullName>
    </submittedName>
</protein>
<evidence type="ECO:0000313" key="1">
    <source>
        <dbReference type="EMBL" id="KAK4196838.1"/>
    </source>
</evidence>
<reference evidence="1" key="1">
    <citation type="journal article" date="2023" name="Mol. Phylogenet. Evol.">
        <title>Genome-scale phylogeny and comparative genomics of the fungal order Sordariales.</title>
        <authorList>
            <person name="Hensen N."/>
            <person name="Bonometti L."/>
            <person name="Westerberg I."/>
            <person name="Brannstrom I.O."/>
            <person name="Guillou S."/>
            <person name="Cros-Aarteil S."/>
            <person name="Calhoun S."/>
            <person name="Haridas S."/>
            <person name="Kuo A."/>
            <person name="Mondo S."/>
            <person name="Pangilinan J."/>
            <person name="Riley R."/>
            <person name="LaButti K."/>
            <person name="Andreopoulos B."/>
            <person name="Lipzen A."/>
            <person name="Chen C."/>
            <person name="Yan M."/>
            <person name="Daum C."/>
            <person name="Ng V."/>
            <person name="Clum A."/>
            <person name="Steindorff A."/>
            <person name="Ohm R.A."/>
            <person name="Martin F."/>
            <person name="Silar P."/>
            <person name="Natvig D.O."/>
            <person name="Lalanne C."/>
            <person name="Gautier V."/>
            <person name="Ament-Velasquez S.L."/>
            <person name="Kruys A."/>
            <person name="Hutchinson M.I."/>
            <person name="Powell A.J."/>
            <person name="Barry K."/>
            <person name="Miller A.N."/>
            <person name="Grigoriev I.V."/>
            <person name="Debuchy R."/>
            <person name="Gladieux P."/>
            <person name="Hiltunen Thoren M."/>
            <person name="Johannesson H."/>
        </authorList>
    </citation>
    <scope>NUCLEOTIDE SEQUENCE</scope>
    <source>
        <strain evidence="1">CBS 315.58</strain>
    </source>
</reference>
<dbReference type="Proteomes" id="UP001303160">
    <property type="component" value="Unassembled WGS sequence"/>
</dbReference>
<evidence type="ECO:0000313" key="2">
    <source>
        <dbReference type="Proteomes" id="UP001303160"/>
    </source>
</evidence>